<reference evidence="1 2" key="1">
    <citation type="journal article" date="2014" name="Genome Biol. Evol.">
        <title>The genome of the myxosporean Thelohanellus kitauei shows adaptations to nutrient acquisition within its fish host.</title>
        <authorList>
            <person name="Yang Y."/>
            <person name="Xiong J."/>
            <person name="Zhou Z."/>
            <person name="Huo F."/>
            <person name="Miao W."/>
            <person name="Ran C."/>
            <person name="Liu Y."/>
            <person name="Zhang J."/>
            <person name="Feng J."/>
            <person name="Wang M."/>
            <person name="Wang M."/>
            <person name="Wang L."/>
            <person name="Yao B."/>
        </authorList>
    </citation>
    <scope>NUCLEOTIDE SEQUENCE [LARGE SCALE GENOMIC DNA]</scope>
    <source>
        <strain evidence="1">Wuqing</strain>
    </source>
</reference>
<accession>A0A0C2JFF2</accession>
<gene>
    <name evidence="1" type="ORF">RF11_01994</name>
</gene>
<proteinExistence type="predicted"/>
<protein>
    <submittedName>
        <fullName evidence="1">Uncharacterized protein</fullName>
    </submittedName>
</protein>
<sequence length="178" mass="20216">MRSDLTNPPPIYGSKERIQLKNHILSSLYKKLVSYGYGTYECEVQTENTRRTMLYCVDVDFLEEKFTYIISSILCAGKGGNAFMFRAYSPGSPPSTPETFQIVPSSLATEVPQVSWFPFDNCAFSATLNHPHKQILFDVENKKVWGVLFRFHGSISSVFSLDAIKCLPFVRINLLLRV</sequence>
<name>A0A0C2JFF2_THEKT</name>
<dbReference type="Proteomes" id="UP000031668">
    <property type="component" value="Unassembled WGS sequence"/>
</dbReference>
<evidence type="ECO:0000313" key="1">
    <source>
        <dbReference type="EMBL" id="KII67993.1"/>
    </source>
</evidence>
<dbReference type="EMBL" id="JWZT01002990">
    <property type="protein sequence ID" value="KII67993.1"/>
    <property type="molecule type" value="Genomic_DNA"/>
</dbReference>
<dbReference type="AlphaFoldDB" id="A0A0C2JFF2"/>
<comment type="caution">
    <text evidence="1">The sequence shown here is derived from an EMBL/GenBank/DDBJ whole genome shotgun (WGS) entry which is preliminary data.</text>
</comment>
<organism evidence="1 2">
    <name type="scientific">Thelohanellus kitauei</name>
    <name type="common">Myxosporean</name>
    <dbReference type="NCBI Taxonomy" id="669202"/>
    <lineage>
        <taxon>Eukaryota</taxon>
        <taxon>Metazoa</taxon>
        <taxon>Cnidaria</taxon>
        <taxon>Myxozoa</taxon>
        <taxon>Myxosporea</taxon>
        <taxon>Bivalvulida</taxon>
        <taxon>Platysporina</taxon>
        <taxon>Myxobolidae</taxon>
        <taxon>Thelohanellus</taxon>
    </lineage>
</organism>
<keyword evidence="2" id="KW-1185">Reference proteome</keyword>
<evidence type="ECO:0000313" key="2">
    <source>
        <dbReference type="Proteomes" id="UP000031668"/>
    </source>
</evidence>